<dbReference type="InterPro" id="IPR012312">
    <property type="entry name" value="Hemerythrin-like"/>
</dbReference>
<sequence>MELKVPESLRLEHARFRKQLCALTEDKTDFAVAVQAVMVLFDKHSIKEETKVFPVLEVLPLLAERKTNDSMKLLQGVADEMKAGLHEELLEEHRTIVESLRGISQSAMAQNRREYVDFAECFILHAQMEEEMLYPAALVTADYLQLLNQCRISSNGYFL</sequence>
<accession>A0A1H8ANN8</accession>
<keyword evidence="3" id="KW-1185">Reference proteome</keyword>
<gene>
    <name evidence="2" type="ORF">SAMN04489760_1383</name>
</gene>
<evidence type="ECO:0000259" key="1">
    <source>
        <dbReference type="Pfam" id="PF01814"/>
    </source>
</evidence>
<dbReference type="Gene3D" id="1.20.120.520">
    <property type="entry name" value="nmb1532 protein domain like"/>
    <property type="match status" value="1"/>
</dbReference>
<dbReference type="OrthoDB" id="5512987at2"/>
<dbReference type="Proteomes" id="UP000198744">
    <property type="component" value="Unassembled WGS sequence"/>
</dbReference>
<organism evidence="2 3">
    <name type="scientific">Syntrophus gentianae</name>
    <dbReference type="NCBI Taxonomy" id="43775"/>
    <lineage>
        <taxon>Bacteria</taxon>
        <taxon>Pseudomonadati</taxon>
        <taxon>Thermodesulfobacteriota</taxon>
        <taxon>Syntrophia</taxon>
        <taxon>Syntrophales</taxon>
        <taxon>Syntrophaceae</taxon>
        <taxon>Syntrophus</taxon>
    </lineage>
</organism>
<dbReference type="AlphaFoldDB" id="A0A1H8ANN8"/>
<dbReference type="EMBL" id="FOBS01000038">
    <property type="protein sequence ID" value="SEM71438.1"/>
    <property type="molecule type" value="Genomic_DNA"/>
</dbReference>
<proteinExistence type="predicted"/>
<evidence type="ECO:0000313" key="3">
    <source>
        <dbReference type="Proteomes" id="UP000198744"/>
    </source>
</evidence>
<dbReference type="RefSeq" id="WP_093884686.1">
    <property type="nucleotide sequence ID" value="NZ_FOBS01000038.1"/>
</dbReference>
<evidence type="ECO:0000313" key="2">
    <source>
        <dbReference type="EMBL" id="SEM71438.1"/>
    </source>
</evidence>
<feature type="domain" description="Hemerythrin-like" evidence="1">
    <location>
        <begin position="8"/>
        <end position="137"/>
    </location>
</feature>
<protein>
    <submittedName>
        <fullName evidence="2">Hemerythrin HHE cation binding domain-containing protein</fullName>
    </submittedName>
</protein>
<reference evidence="2 3" key="1">
    <citation type="submission" date="2016-10" db="EMBL/GenBank/DDBJ databases">
        <authorList>
            <person name="de Groot N.N."/>
        </authorList>
    </citation>
    <scope>NUCLEOTIDE SEQUENCE [LARGE SCALE GENOMIC DNA]</scope>
    <source>
        <strain evidence="2 3">DSM 8423</strain>
    </source>
</reference>
<name>A0A1H8ANN8_9BACT</name>
<dbReference type="Pfam" id="PF01814">
    <property type="entry name" value="Hemerythrin"/>
    <property type="match status" value="1"/>
</dbReference>